<dbReference type="Pfam" id="PF00583">
    <property type="entry name" value="Acetyltransf_1"/>
    <property type="match status" value="1"/>
</dbReference>
<dbReference type="SUPFAM" id="SSF55729">
    <property type="entry name" value="Acyl-CoA N-acyltransferases (Nat)"/>
    <property type="match status" value="1"/>
</dbReference>
<sequence>MKYIIKEMSYPYALEISSWQYEKPYDFYNSEKSNEAIEEKLNGSYFIILDQTEEDILGFYCTGESAQVPKGNQYGVYAEDLVDVGLGMNPRFVGQGRGYSFVAFILEEIEKNNPLQNIRLTVATFNKRAIHLYQSLGFTKKSRFDTDMAAFIMMVKVNKR</sequence>
<comment type="caution">
    <text evidence="2">The sequence shown here is derived from an EMBL/GenBank/DDBJ whole genome shotgun (WGS) entry which is preliminary data.</text>
</comment>
<name>A0A368X791_9BACI</name>
<proteinExistence type="predicted"/>
<dbReference type="RefSeq" id="WP_114354454.1">
    <property type="nucleotide sequence ID" value="NZ_QPJJ01000022.1"/>
</dbReference>
<dbReference type="OrthoDB" id="423921at2"/>
<evidence type="ECO:0000259" key="1">
    <source>
        <dbReference type="PROSITE" id="PS51186"/>
    </source>
</evidence>
<dbReference type="InterPro" id="IPR000182">
    <property type="entry name" value="GNAT_dom"/>
</dbReference>
<dbReference type="InterPro" id="IPR016181">
    <property type="entry name" value="Acyl_CoA_acyltransferase"/>
</dbReference>
<dbReference type="PROSITE" id="PS51186">
    <property type="entry name" value="GNAT"/>
    <property type="match status" value="1"/>
</dbReference>
<dbReference type="AlphaFoldDB" id="A0A368X791"/>
<accession>A0A368X791</accession>
<dbReference type="GO" id="GO:0016747">
    <property type="term" value="F:acyltransferase activity, transferring groups other than amino-acyl groups"/>
    <property type="evidence" value="ECO:0007669"/>
    <property type="project" value="InterPro"/>
</dbReference>
<evidence type="ECO:0000313" key="2">
    <source>
        <dbReference type="EMBL" id="RCW62848.1"/>
    </source>
</evidence>
<dbReference type="EMBL" id="QPJJ01000022">
    <property type="protein sequence ID" value="RCW62848.1"/>
    <property type="molecule type" value="Genomic_DNA"/>
</dbReference>
<protein>
    <submittedName>
        <fullName evidence="2">Acetyltransferase (GNAT) family protein</fullName>
    </submittedName>
</protein>
<reference evidence="2 3" key="1">
    <citation type="submission" date="2018-07" db="EMBL/GenBank/DDBJ databases">
        <title>Genomic Encyclopedia of Type Strains, Phase IV (KMG-IV): sequencing the most valuable type-strain genomes for metagenomic binning, comparative biology and taxonomic classification.</title>
        <authorList>
            <person name="Goeker M."/>
        </authorList>
    </citation>
    <scope>NUCLEOTIDE SEQUENCE [LARGE SCALE GENOMIC DNA]</scope>
    <source>
        <strain evidence="2 3">DSM 27696</strain>
    </source>
</reference>
<keyword evidence="3" id="KW-1185">Reference proteome</keyword>
<dbReference type="Proteomes" id="UP000252585">
    <property type="component" value="Unassembled WGS sequence"/>
</dbReference>
<dbReference type="Gene3D" id="3.40.630.30">
    <property type="match status" value="1"/>
</dbReference>
<keyword evidence="2" id="KW-0808">Transferase</keyword>
<gene>
    <name evidence="2" type="ORF">DFR57_12217</name>
</gene>
<evidence type="ECO:0000313" key="3">
    <source>
        <dbReference type="Proteomes" id="UP000252585"/>
    </source>
</evidence>
<organism evidence="2 3">
    <name type="scientific">Saliterribacillus persicus</name>
    <dbReference type="NCBI Taxonomy" id="930114"/>
    <lineage>
        <taxon>Bacteria</taxon>
        <taxon>Bacillati</taxon>
        <taxon>Bacillota</taxon>
        <taxon>Bacilli</taxon>
        <taxon>Bacillales</taxon>
        <taxon>Bacillaceae</taxon>
        <taxon>Saliterribacillus</taxon>
    </lineage>
</organism>
<feature type="domain" description="N-acetyltransferase" evidence="1">
    <location>
        <begin position="3"/>
        <end position="158"/>
    </location>
</feature>